<dbReference type="InterPro" id="IPR002758">
    <property type="entry name" value="Cation_antiport_E"/>
</dbReference>
<feature type="region of interest" description="Disordered" evidence="6">
    <location>
        <begin position="177"/>
        <end position="235"/>
    </location>
</feature>
<organism evidence="8 9">
    <name type="scientific">Halocatena marina</name>
    <dbReference type="NCBI Taxonomy" id="2934937"/>
    <lineage>
        <taxon>Archaea</taxon>
        <taxon>Methanobacteriati</taxon>
        <taxon>Methanobacteriota</taxon>
        <taxon>Stenosarchaea group</taxon>
        <taxon>Halobacteria</taxon>
        <taxon>Halobacteriales</taxon>
        <taxon>Natronomonadaceae</taxon>
        <taxon>Halocatena</taxon>
    </lineage>
</organism>
<evidence type="ECO:0000313" key="8">
    <source>
        <dbReference type="EMBL" id="MFC7190991.1"/>
    </source>
</evidence>
<gene>
    <name evidence="8" type="ORF">ACFQL7_14945</name>
</gene>
<keyword evidence="9" id="KW-1185">Reference proteome</keyword>
<comment type="subcellular location">
    <subcellularLocation>
        <location evidence="1">Cell membrane</location>
        <topology evidence="1">Multi-pass membrane protein</topology>
    </subcellularLocation>
</comment>
<dbReference type="RefSeq" id="WP_248908536.1">
    <property type="nucleotide sequence ID" value="NZ_CP109979.1"/>
</dbReference>
<dbReference type="EMBL" id="JBHTAX010000001">
    <property type="protein sequence ID" value="MFC7190991.1"/>
    <property type="molecule type" value="Genomic_DNA"/>
</dbReference>
<feature type="transmembrane region" description="Helical" evidence="7">
    <location>
        <begin position="12"/>
        <end position="30"/>
    </location>
</feature>
<keyword evidence="2" id="KW-1003">Cell membrane</keyword>
<proteinExistence type="predicted"/>
<dbReference type="GO" id="GO:0005886">
    <property type="term" value="C:plasma membrane"/>
    <property type="evidence" value="ECO:0007669"/>
    <property type="project" value="UniProtKB-SubCell"/>
</dbReference>
<evidence type="ECO:0000256" key="6">
    <source>
        <dbReference type="SAM" id="MobiDB-lite"/>
    </source>
</evidence>
<evidence type="ECO:0000256" key="3">
    <source>
        <dbReference type="ARBA" id="ARBA00022692"/>
    </source>
</evidence>
<dbReference type="Proteomes" id="UP001596417">
    <property type="component" value="Unassembled WGS sequence"/>
</dbReference>
<keyword evidence="4 7" id="KW-1133">Transmembrane helix</keyword>
<keyword evidence="5 7" id="KW-0472">Membrane</keyword>
<feature type="compositionally biased region" description="Basic and acidic residues" evidence="6">
    <location>
        <begin position="211"/>
        <end position="235"/>
    </location>
</feature>
<reference evidence="8 9" key="1">
    <citation type="journal article" date="2019" name="Int. J. Syst. Evol. Microbiol.">
        <title>The Global Catalogue of Microorganisms (GCM) 10K type strain sequencing project: providing services to taxonomists for standard genome sequencing and annotation.</title>
        <authorList>
            <consortium name="The Broad Institute Genomics Platform"/>
            <consortium name="The Broad Institute Genome Sequencing Center for Infectious Disease"/>
            <person name="Wu L."/>
            <person name="Ma J."/>
        </authorList>
    </citation>
    <scope>NUCLEOTIDE SEQUENCE [LARGE SCALE GENOMIC DNA]</scope>
    <source>
        <strain evidence="8 9">RDMS1</strain>
    </source>
</reference>
<name>A0ABD5YS91_9EURY</name>
<evidence type="ECO:0000256" key="5">
    <source>
        <dbReference type="ARBA" id="ARBA00023136"/>
    </source>
</evidence>
<dbReference type="Pfam" id="PF01899">
    <property type="entry name" value="MNHE"/>
    <property type="match status" value="1"/>
</dbReference>
<dbReference type="AlphaFoldDB" id="A0ABD5YS91"/>
<evidence type="ECO:0000256" key="2">
    <source>
        <dbReference type="ARBA" id="ARBA00022475"/>
    </source>
</evidence>
<dbReference type="GeneID" id="76200667"/>
<dbReference type="PANTHER" id="PTHR34584">
    <property type="entry name" value="NA(+)/H(+) ANTIPORTER SUBUNIT E1"/>
    <property type="match status" value="1"/>
</dbReference>
<keyword evidence="3 7" id="KW-0812">Transmembrane</keyword>
<accession>A0ABD5YS91</accession>
<evidence type="ECO:0000256" key="4">
    <source>
        <dbReference type="ARBA" id="ARBA00022989"/>
    </source>
</evidence>
<evidence type="ECO:0000256" key="1">
    <source>
        <dbReference type="ARBA" id="ARBA00004651"/>
    </source>
</evidence>
<sequence length="235" mass="25774">MTTESKMKVKKWPVIGVVLALVWLFVKGATLSPQSILGTFLVGLVVGLFVAYATRNIYAEAVALGPVVRSTPAAVRYLLHFLRELLTANVDVAYRVLSPSLPIDPDVVAIPLRVQTDAAITTIANSITLTPGTLTMDYDEETNTLFVHAITGKQNIHSIIEPVRAWENLALVIFDEEADPEDPAPELPTINVNESGNERKHEQSTESEPETETKSKSKEQREGRLSVDRGVEDGE</sequence>
<feature type="transmembrane region" description="Helical" evidence="7">
    <location>
        <begin position="36"/>
        <end position="54"/>
    </location>
</feature>
<dbReference type="PANTHER" id="PTHR34584:SF1">
    <property type="entry name" value="NA(+)_H(+) ANTIPORTER SUBUNIT E1"/>
    <property type="match status" value="1"/>
</dbReference>
<comment type="caution">
    <text evidence="8">The sequence shown here is derived from an EMBL/GenBank/DDBJ whole genome shotgun (WGS) entry which is preliminary data.</text>
</comment>
<evidence type="ECO:0000256" key="7">
    <source>
        <dbReference type="SAM" id="Phobius"/>
    </source>
</evidence>
<protein>
    <submittedName>
        <fullName evidence="8">Na+/H+ antiporter subunit E</fullName>
    </submittedName>
</protein>
<evidence type="ECO:0000313" key="9">
    <source>
        <dbReference type="Proteomes" id="UP001596417"/>
    </source>
</evidence>